<gene>
    <name evidence="1" type="ORF">FA95DRAFT_1455981</name>
</gene>
<evidence type="ECO:0000313" key="1">
    <source>
        <dbReference type="EMBL" id="KAI0044676.1"/>
    </source>
</evidence>
<dbReference type="Proteomes" id="UP000814033">
    <property type="component" value="Unassembled WGS sequence"/>
</dbReference>
<protein>
    <submittedName>
        <fullName evidence="1">DNA glycosylase</fullName>
    </submittedName>
</protein>
<dbReference type="EMBL" id="MU275975">
    <property type="protein sequence ID" value="KAI0044676.1"/>
    <property type="molecule type" value="Genomic_DNA"/>
</dbReference>
<organism evidence="1 2">
    <name type="scientific">Auriscalpium vulgare</name>
    <dbReference type="NCBI Taxonomy" id="40419"/>
    <lineage>
        <taxon>Eukaryota</taxon>
        <taxon>Fungi</taxon>
        <taxon>Dikarya</taxon>
        <taxon>Basidiomycota</taxon>
        <taxon>Agaricomycotina</taxon>
        <taxon>Agaricomycetes</taxon>
        <taxon>Russulales</taxon>
        <taxon>Auriscalpiaceae</taxon>
        <taxon>Auriscalpium</taxon>
    </lineage>
</organism>
<reference evidence="1" key="2">
    <citation type="journal article" date="2022" name="New Phytol.">
        <title>Evolutionary transition to the ectomycorrhizal habit in the genomes of a hyperdiverse lineage of mushroom-forming fungi.</title>
        <authorList>
            <person name="Looney B."/>
            <person name="Miyauchi S."/>
            <person name="Morin E."/>
            <person name="Drula E."/>
            <person name="Courty P.E."/>
            <person name="Kohler A."/>
            <person name="Kuo A."/>
            <person name="LaButti K."/>
            <person name="Pangilinan J."/>
            <person name="Lipzen A."/>
            <person name="Riley R."/>
            <person name="Andreopoulos W."/>
            <person name="He G."/>
            <person name="Johnson J."/>
            <person name="Nolan M."/>
            <person name="Tritt A."/>
            <person name="Barry K.W."/>
            <person name="Grigoriev I.V."/>
            <person name="Nagy L.G."/>
            <person name="Hibbett D."/>
            <person name="Henrissat B."/>
            <person name="Matheny P.B."/>
            <person name="Labbe J."/>
            <person name="Martin F.M."/>
        </authorList>
    </citation>
    <scope>NUCLEOTIDE SEQUENCE</scope>
    <source>
        <strain evidence="1">FP105234-sp</strain>
    </source>
</reference>
<proteinExistence type="predicted"/>
<comment type="caution">
    <text evidence="1">The sequence shown here is derived from an EMBL/GenBank/DDBJ whole genome shotgun (WGS) entry which is preliminary data.</text>
</comment>
<name>A0ACB8RLV4_9AGAM</name>
<evidence type="ECO:0000313" key="2">
    <source>
        <dbReference type="Proteomes" id="UP000814033"/>
    </source>
</evidence>
<keyword evidence="2" id="KW-1185">Reference proteome</keyword>
<feature type="non-terminal residue" evidence="1">
    <location>
        <position position="262"/>
    </location>
</feature>
<accession>A0ACB8RLV4</accession>
<reference evidence="1" key="1">
    <citation type="submission" date="2021-02" db="EMBL/GenBank/DDBJ databases">
        <authorList>
            <consortium name="DOE Joint Genome Institute"/>
            <person name="Ahrendt S."/>
            <person name="Looney B.P."/>
            <person name="Miyauchi S."/>
            <person name="Morin E."/>
            <person name="Drula E."/>
            <person name="Courty P.E."/>
            <person name="Chicoki N."/>
            <person name="Fauchery L."/>
            <person name="Kohler A."/>
            <person name="Kuo A."/>
            <person name="Labutti K."/>
            <person name="Pangilinan J."/>
            <person name="Lipzen A."/>
            <person name="Riley R."/>
            <person name="Andreopoulos W."/>
            <person name="He G."/>
            <person name="Johnson J."/>
            <person name="Barry K.W."/>
            <person name="Grigoriev I.V."/>
            <person name="Nagy L."/>
            <person name="Hibbett D."/>
            <person name="Henrissat B."/>
            <person name="Matheny P.B."/>
            <person name="Labbe J."/>
            <person name="Martin F."/>
        </authorList>
    </citation>
    <scope>NUCLEOTIDE SEQUENCE</scope>
    <source>
        <strain evidence="1">FP105234-sp</strain>
    </source>
</reference>
<sequence length="262" mass="27239">ASAQTAKKLKLHTQFASASPFPDFPRPTPAEARDVHALLAAHAPAPRALTDDTEMNAAATCGAVANVLDALIGTLLSQHTSSARAAAAKRSLDAAFGRHAFAALARAPRAALVAALRPGGLAVRKAATIHALLAAVHARHAAYSLQHLADPALPDAHVTAELLAYPGVGPKTAACVRLFCLGRPACPVDTHVRRAVGVLGWVPRGADAVRAQMHLEARVPAALQRGLHVGMVRHGRACRGCKGAGKGECVLKSYVEGRRRAE</sequence>
<feature type="non-terminal residue" evidence="1">
    <location>
        <position position="1"/>
    </location>
</feature>